<dbReference type="GO" id="GO:0006779">
    <property type="term" value="P:porphyrin-containing compound biosynthetic process"/>
    <property type="evidence" value="ECO:0007669"/>
    <property type="project" value="UniProtKB-KW"/>
</dbReference>
<dbReference type="Gene3D" id="3.40.640.10">
    <property type="entry name" value="Type I PLP-dependent aspartate aminotransferase-like (Major domain)"/>
    <property type="match status" value="1"/>
</dbReference>
<dbReference type="GO" id="GO:0030170">
    <property type="term" value="F:pyridoxal phosphate binding"/>
    <property type="evidence" value="ECO:0007669"/>
    <property type="project" value="InterPro"/>
</dbReference>
<organism evidence="12 13">
    <name type="scientific">Haloplanus rallus</name>
    <dbReference type="NCBI Taxonomy" id="1816183"/>
    <lineage>
        <taxon>Archaea</taxon>
        <taxon>Methanobacteriati</taxon>
        <taxon>Methanobacteriota</taxon>
        <taxon>Stenosarchaea group</taxon>
        <taxon>Halobacteria</taxon>
        <taxon>Halobacteriales</taxon>
        <taxon>Haloferacaceae</taxon>
        <taxon>Haloplanus</taxon>
    </lineage>
</organism>
<dbReference type="EC" id="5.4.3.8" evidence="5"/>
<dbReference type="FunFam" id="3.40.640.10:FF:000021">
    <property type="entry name" value="Glutamate-1-semialdehyde 2,1-aminomutase"/>
    <property type="match status" value="1"/>
</dbReference>
<evidence type="ECO:0000256" key="4">
    <source>
        <dbReference type="ARBA" id="ARBA00008981"/>
    </source>
</evidence>
<dbReference type="InterPro" id="IPR015424">
    <property type="entry name" value="PyrdxlP-dep_Trfase"/>
</dbReference>
<keyword evidence="9" id="KW-0627">Porphyrin biosynthesis</keyword>
<protein>
    <recommendedName>
        <fullName evidence="6">Glutamate-1-semialdehyde 2,1-aminomutase</fullName>
        <ecNumber evidence="5">5.4.3.8</ecNumber>
    </recommendedName>
    <alternativeName>
        <fullName evidence="10">Glutamate-1-semialdehyde aminotransferase</fullName>
    </alternativeName>
</protein>
<keyword evidence="13" id="KW-1185">Reference proteome</keyword>
<evidence type="ECO:0000256" key="11">
    <source>
        <dbReference type="RuleBase" id="RU003560"/>
    </source>
</evidence>
<dbReference type="InterPro" id="IPR015422">
    <property type="entry name" value="PyrdxlP-dep_Trfase_small"/>
</dbReference>
<dbReference type="PANTHER" id="PTHR43713:SF3">
    <property type="entry name" value="GLUTAMATE-1-SEMIALDEHYDE 2,1-AMINOMUTASE 1, CHLOROPLASTIC-RELATED"/>
    <property type="match status" value="1"/>
</dbReference>
<keyword evidence="12" id="KW-0032">Aminotransferase</keyword>
<evidence type="ECO:0000256" key="9">
    <source>
        <dbReference type="ARBA" id="ARBA00023244"/>
    </source>
</evidence>
<dbReference type="CDD" id="cd00610">
    <property type="entry name" value="OAT_like"/>
    <property type="match status" value="1"/>
</dbReference>
<name>A0A6B9FF35_9EURY</name>
<evidence type="ECO:0000256" key="1">
    <source>
        <dbReference type="ARBA" id="ARBA00001579"/>
    </source>
</evidence>
<comment type="similarity">
    <text evidence="4">Belongs to the class-III pyridoxal-phosphate-dependent aminotransferase family. HemL subfamily.</text>
</comment>
<proteinExistence type="inferred from homology"/>
<dbReference type="Proteomes" id="UP000428325">
    <property type="component" value="Chromosome"/>
</dbReference>
<dbReference type="Gene3D" id="3.90.1150.10">
    <property type="entry name" value="Aspartate Aminotransferase, domain 1"/>
    <property type="match status" value="1"/>
</dbReference>
<dbReference type="GeneID" id="43368894"/>
<dbReference type="AlphaFoldDB" id="A0A6B9FF35"/>
<dbReference type="Pfam" id="PF00202">
    <property type="entry name" value="Aminotran_3"/>
    <property type="match status" value="1"/>
</dbReference>
<evidence type="ECO:0000256" key="10">
    <source>
        <dbReference type="ARBA" id="ARBA00031365"/>
    </source>
</evidence>
<evidence type="ECO:0000313" key="13">
    <source>
        <dbReference type="Proteomes" id="UP000428325"/>
    </source>
</evidence>
<dbReference type="PANTHER" id="PTHR43713">
    <property type="entry name" value="GLUTAMATE-1-SEMIALDEHYDE 2,1-AMINOMUTASE"/>
    <property type="match status" value="1"/>
</dbReference>
<evidence type="ECO:0000256" key="6">
    <source>
        <dbReference type="ARBA" id="ARBA00015416"/>
    </source>
</evidence>
<dbReference type="OrthoDB" id="6524at2157"/>
<dbReference type="InterPro" id="IPR005814">
    <property type="entry name" value="Aminotrans_3"/>
</dbReference>
<dbReference type="InterPro" id="IPR015421">
    <property type="entry name" value="PyrdxlP-dep_Trfase_major"/>
</dbReference>
<dbReference type="EMBL" id="CP034345">
    <property type="protein sequence ID" value="QGX94213.1"/>
    <property type="molecule type" value="Genomic_DNA"/>
</dbReference>
<evidence type="ECO:0000256" key="7">
    <source>
        <dbReference type="ARBA" id="ARBA00022898"/>
    </source>
</evidence>
<gene>
    <name evidence="12" type="ORF">EI982_05140</name>
</gene>
<evidence type="ECO:0000256" key="8">
    <source>
        <dbReference type="ARBA" id="ARBA00023235"/>
    </source>
</evidence>
<comment type="pathway">
    <text evidence="3">Porphyrin-containing compound metabolism; protoporphyrin-IX biosynthesis; 5-aminolevulinate from L-glutamyl-tRNA(Glu): step 2/2.</text>
</comment>
<dbReference type="SUPFAM" id="SSF53383">
    <property type="entry name" value="PLP-dependent transferases"/>
    <property type="match status" value="1"/>
</dbReference>
<dbReference type="GO" id="GO:0042286">
    <property type="term" value="F:glutamate-1-semialdehyde 2,1-aminomutase activity"/>
    <property type="evidence" value="ECO:0007669"/>
    <property type="project" value="UniProtKB-EC"/>
</dbReference>
<dbReference type="KEGG" id="hra:EI982_05140"/>
<keyword evidence="7 11" id="KW-0663">Pyridoxal phosphate</keyword>
<keyword evidence="12" id="KW-0808">Transferase</keyword>
<accession>A0A6B9FF35</accession>
<reference evidence="12 13" key="1">
    <citation type="submission" date="2018-12" db="EMBL/GenBank/DDBJ databases">
        <title>Complete genome sequence of Haloplanus rallus MBLA0036.</title>
        <authorList>
            <person name="Nam Y.-d."/>
            <person name="Kang J."/>
            <person name="Chung W.-H."/>
            <person name="Park Y.S."/>
        </authorList>
    </citation>
    <scope>NUCLEOTIDE SEQUENCE [LARGE SCALE GENOMIC DNA]</scope>
    <source>
        <strain evidence="12 13">MBLA0036</strain>
    </source>
</reference>
<evidence type="ECO:0000256" key="3">
    <source>
        <dbReference type="ARBA" id="ARBA00004819"/>
    </source>
</evidence>
<comment type="cofactor">
    <cofactor evidence="2">
        <name>pyridoxal 5'-phosphate</name>
        <dbReference type="ChEBI" id="CHEBI:597326"/>
    </cofactor>
</comment>
<evidence type="ECO:0000256" key="2">
    <source>
        <dbReference type="ARBA" id="ARBA00001933"/>
    </source>
</evidence>
<dbReference type="GO" id="GO:0008483">
    <property type="term" value="F:transaminase activity"/>
    <property type="evidence" value="ECO:0007669"/>
    <property type="project" value="UniProtKB-KW"/>
</dbReference>
<evidence type="ECO:0000256" key="5">
    <source>
        <dbReference type="ARBA" id="ARBA00012143"/>
    </source>
</evidence>
<sequence length="430" mass="45787">MDDHLVETYRSSTPNSRNLYERAAAVMPGGDTRSVTYHDPYPSFVESGSGCRLRTEDGETLLDFLNNYTQSVLGHAPPAVVEAVTERFERGNGFGAPTEEAVTLAERLVDRVPSIERVRFANSGTEATMNAIRGAMAHTGRETILKVDGGYHGTHDTVEVAVDAAGREHRGIPRDVENRVLTTPFNDSEALKEVFATAGDDLACFILEPLMGVAGGLPADESFLRTARDLTEDHGVPLVFDEVMTFRLAYGGAQERYGVTPDLTALGKFIGGGLPVGAFGGRADIMSAFHPAEGVADHSGTFNANPATMAGGIATLDALDEAAIAELNRLGERLRAGVGEVAADHDRPLQVTGDGSMFQLHLTDGTVTDWASSAAGTDAFEDLFLAMRNRGVFMAPRGMGNLSTPMAEGEIDTFLETLDTALDDLSEASS</sequence>
<dbReference type="RefSeq" id="WP_157688450.1">
    <property type="nucleotide sequence ID" value="NZ_CP034345.1"/>
</dbReference>
<evidence type="ECO:0000313" key="12">
    <source>
        <dbReference type="EMBL" id="QGX94213.1"/>
    </source>
</evidence>
<comment type="catalytic activity">
    <reaction evidence="1">
        <text>(S)-4-amino-5-oxopentanoate = 5-aminolevulinate</text>
        <dbReference type="Rhea" id="RHEA:14265"/>
        <dbReference type="ChEBI" id="CHEBI:57501"/>
        <dbReference type="ChEBI" id="CHEBI:356416"/>
        <dbReference type="EC" id="5.4.3.8"/>
    </reaction>
</comment>
<keyword evidence="8" id="KW-0413">Isomerase</keyword>